<feature type="domain" description="Histidine kinase/HSP90-like ATPase" evidence="11">
    <location>
        <begin position="280"/>
        <end position="361"/>
    </location>
</feature>
<evidence type="ECO:0000256" key="2">
    <source>
        <dbReference type="ARBA" id="ARBA00012438"/>
    </source>
</evidence>
<evidence type="ECO:0000313" key="15">
    <source>
        <dbReference type="Proteomes" id="UP001183414"/>
    </source>
</evidence>
<accession>A0ABU2NYN7</accession>
<dbReference type="EMBL" id="JAVREQ010000030">
    <property type="protein sequence ID" value="MDT0382100.1"/>
    <property type="molecule type" value="Genomic_DNA"/>
</dbReference>
<comment type="caution">
    <text evidence="14">The sequence shown here is derived from an EMBL/GenBank/DDBJ whole genome shotgun (WGS) entry which is preliminary data.</text>
</comment>
<keyword evidence="3" id="KW-0597">Phosphoprotein</keyword>
<organism evidence="14 15">
    <name type="scientific">Streptomyces hazeniae</name>
    <dbReference type="NCBI Taxonomy" id="3075538"/>
    <lineage>
        <taxon>Bacteria</taxon>
        <taxon>Bacillati</taxon>
        <taxon>Actinomycetota</taxon>
        <taxon>Actinomycetes</taxon>
        <taxon>Kitasatosporales</taxon>
        <taxon>Streptomycetaceae</taxon>
        <taxon>Streptomyces</taxon>
    </lineage>
</organism>
<evidence type="ECO:0000256" key="10">
    <source>
        <dbReference type="SAM" id="Phobius"/>
    </source>
</evidence>
<keyword evidence="15" id="KW-1185">Reference proteome</keyword>
<dbReference type="Pfam" id="PF23539">
    <property type="entry name" value="DUF7134"/>
    <property type="match status" value="1"/>
</dbReference>
<feature type="transmembrane region" description="Helical" evidence="10">
    <location>
        <begin position="12"/>
        <end position="31"/>
    </location>
</feature>
<evidence type="ECO:0000259" key="12">
    <source>
        <dbReference type="Pfam" id="PF07730"/>
    </source>
</evidence>
<evidence type="ECO:0000256" key="9">
    <source>
        <dbReference type="SAM" id="Coils"/>
    </source>
</evidence>
<dbReference type="RefSeq" id="WP_311675709.1">
    <property type="nucleotide sequence ID" value="NZ_JAVREQ010000030.1"/>
</dbReference>
<keyword evidence="4" id="KW-0808">Transferase</keyword>
<keyword evidence="6 14" id="KW-0418">Kinase</keyword>
<feature type="transmembrane region" description="Helical" evidence="10">
    <location>
        <begin position="128"/>
        <end position="145"/>
    </location>
</feature>
<dbReference type="PANTHER" id="PTHR24421">
    <property type="entry name" value="NITRATE/NITRITE SENSOR PROTEIN NARX-RELATED"/>
    <property type="match status" value="1"/>
</dbReference>
<dbReference type="InterPro" id="IPR050482">
    <property type="entry name" value="Sensor_HK_TwoCompSys"/>
</dbReference>
<dbReference type="GO" id="GO:0016301">
    <property type="term" value="F:kinase activity"/>
    <property type="evidence" value="ECO:0007669"/>
    <property type="project" value="UniProtKB-KW"/>
</dbReference>
<feature type="domain" description="DUF7134" evidence="13">
    <location>
        <begin position="9"/>
        <end position="148"/>
    </location>
</feature>
<keyword evidence="5" id="KW-0547">Nucleotide-binding</keyword>
<reference evidence="15" key="1">
    <citation type="submission" date="2023-07" db="EMBL/GenBank/DDBJ databases">
        <title>30 novel species of actinomycetes from the DSMZ collection.</title>
        <authorList>
            <person name="Nouioui I."/>
        </authorList>
    </citation>
    <scope>NUCLEOTIDE SEQUENCE [LARGE SCALE GENOMIC DNA]</scope>
    <source>
        <strain evidence="15">DSM 42041</strain>
    </source>
</reference>
<dbReference type="Proteomes" id="UP001183414">
    <property type="component" value="Unassembled WGS sequence"/>
</dbReference>
<comment type="catalytic activity">
    <reaction evidence="1">
        <text>ATP + protein L-histidine = ADP + protein N-phospho-L-histidine.</text>
        <dbReference type="EC" id="2.7.13.3"/>
    </reaction>
</comment>
<dbReference type="Gene3D" id="3.30.565.10">
    <property type="entry name" value="Histidine kinase-like ATPase, C-terminal domain"/>
    <property type="match status" value="1"/>
</dbReference>
<evidence type="ECO:0000256" key="8">
    <source>
        <dbReference type="ARBA" id="ARBA00023012"/>
    </source>
</evidence>
<proteinExistence type="predicted"/>
<feature type="domain" description="Signal transduction histidine kinase subgroup 3 dimerisation and phosphoacceptor" evidence="12">
    <location>
        <begin position="170"/>
        <end position="234"/>
    </location>
</feature>
<name>A0ABU2NYN7_9ACTN</name>
<keyword evidence="10" id="KW-0812">Transmembrane</keyword>
<evidence type="ECO:0000256" key="6">
    <source>
        <dbReference type="ARBA" id="ARBA00022777"/>
    </source>
</evidence>
<dbReference type="SUPFAM" id="SSF55874">
    <property type="entry name" value="ATPase domain of HSP90 chaperone/DNA topoisomerase II/histidine kinase"/>
    <property type="match status" value="1"/>
</dbReference>
<dbReference type="Pfam" id="PF02518">
    <property type="entry name" value="HATPase_c"/>
    <property type="match status" value="1"/>
</dbReference>
<dbReference type="InterPro" id="IPR055558">
    <property type="entry name" value="DUF7134"/>
</dbReference>
<evidence type="ECO:0000256" key="3">
    <source>
        <dbReference type="ARBA" id="ARBA00022553"/>
    </source>
</evidence>
<protein>
    <recommendedName>
        <fullName evidence="2">histidine kinase</fullName>
        <ecNumber evidence="2">2.7.13.3</ecNumber>
    </recommendedName>
</protein>
<evidence type="ECO:0000256" key="7">
    <source>
        <dbReference type="ARBA" id="ARBA00022840"/>
    </source>
</evidence>
<evidence type="ECO:0000259" key="11">
    <source>
        <dbReference type="Pfam" id="PF02518"/>
    </source>
</evidence>
<dbReference type="InterPro" id="IPR011712">
    <property type="entry name" value="Sig_transdc_His_kin_sub3_dim/P"/>
</dbReference>
<feature type="coiled-coil region" evidence="9">
    <location>
        <begin position="148"/>
        <end position="175"/>
    </location>
</feature>
<evidence type="ECO:0000313" key="14">
    <source>
        <dbReference type="EMBL" id="MDT0382100.1"/>
    </source>
</evidence>
<keyword evidence="8" id="KW-0902">Two-component regulatory system</keyword>
<dbReference type="InterPro" id="IPR003594">
    <property type="entry name" value="HATPase_dom"/>
</dbReference>
<feature type="transmembrane region" description="Helical" evidence="10">
    <location>
        <begin position="64"/>
        <end position="87"/>
    </location>
</feature>
<evidence type="ECO:0000256" key="1">
    <source>
        <dbReference type="ARBA" id="ARBA00000085"/>
    </source>
</evidence>
<evidence type="ECO:0000259" key="13">
    <source>
        <dbReference type="Pfam" id="PF23539"/>
    </source>
</evidence>
<sequence>MRPSTRDRLADVGLFLAAAGFSVLTADSVVVDPGLSPTLLAADQATGALACGALFLRRRWPVQLAVALLVAGTVSHFVTGATLAALYTVAVLRPPRTTGWLAVLAYAPVPVFLARAPDPGAEETDSALTYFALVAAALSWGLYVRSRRQLVASLRERAERAAEEARREAREGIAREMHDVLAHRLSLLSVHAGALEFHPDAPREEIRRAAGVVRDSAHQALEDLREVVGVLREPGGALRPQPVLADVARLVEEAREAGADVVTEWRVADPGAVPAAAGRTAYRVVQECLTNARKHAAGQRVTVRVAGEPGDGLAVEVRNRVPGAGEAAIPGGGNGLVGLAERVRLADGTLVHGRVGGDFRVEARIPWAA</sequence>
<dbReference type="Gene3D" id="1.20.5.1930">
    <property type="match status" value="1"/>
</dbReference>
<evidence type="ECO:0000256" key="5">
    <source>
        <dbReference type="ARBA" id="ARBA00022741"/>
    </source>
</evidence>
<evidence type="ECO:0000256" key="4">
    <source>
        <dbReference type="ARBA" id="ARBA00022679"/>
    </source>
</evidence>
<keyword evidence="10" id="KW-1133">Transmembrane helix</keyword>
<keyword evidence="10" id="KW-0472">Membrane</keyword>
<dbReference type="EC" id="2.7.13.3" evidence="2"/>
<gene>
    <name evidence="14" type="ORF">RM572_25395</name>
</gene>
<feature type="transmembrane region" description="Helical" evidence="10">
    <location>
        <begin position="99"/>
        <end position="116"/>
    </location>
</feature>
<dbReference type="PANTHER" id="PTHR24421:SF10">
    <property type="entry name" value="NITRATE_NITRITE SENSOR PROTEIN NARQ"/>
    <property type="match status" value="1"/>
</dbReference>
<keyword evidence="7" id="KW-0067">ATP-binding</keyword>
<keyword evidence="9" id="KW-0175">Coiled coil</keyword>
<dbReference type="InterPro" id="IPR036890">
    <property type="entry name" value="HATPase_C_sf"/>
</dbReference>
<dbReference type="CDD" id="cd16917">
    <property type="entry name" value="HATPase_UhpB-NarQ-NarX-like"/>
    <property type="match status" value="1"/>
</dbReference>
<dbReference type="Pfam" id="PF07730">
    <property type="entry name" value="HisKA_3"/>
    <property type="match status" value="1"/>
</dbReference>